<evidence type="ECO:0000313" key="1">
    <source>
        <dbReference type="EMBL" id="KAG2119857.1"/>
    </source>
</evidence>
<dbReference type="EMBL" id="JABBWM010000002">
    <property type="protein sequence ID" value="KAG2119857.1"/>
    <property type="molecule type" value="Genomic_DNA"/>
</dbReference>
<dbReference type="OrthoDB" id="2683709at2759"/>
<dbReference type="Proteomes" id="UP000823399">
    <property type="component" value="Unassembled WGS sequence"/>
</dbReference>
<accession>A0A9P7K174</accession>
<gene>
    <name evidence="1" type="ORF">F5147DRAFT_647725</name>
</gene>
<dbReference type="AlphaFoldDB" id="A0A9P7K174"/>
<sequence length="192" mass="21645">MTSDSLNEGLPEDLTRRHQSAAQNKPVLASIIPDCHQVNSHILQSNDPKPDFLNRCTTWHTNVPQRPQDTCLPSHSHEAELQEPPHMDIFCLPPFWETTCDSNLTVHLISAQCSEHQTESRLIQRHLKQIMIEHELYNLMDQHTCQRLRKADISVGVSCSVLRVSGLAGKTFDDVDSDTSSMLDESDAEPSP</sequence>
<reference evidence="1" key="1">
    <citation type="journal article" date="2020" name="New Phytol.">
        <title>Comparative genomics reveals dynamic genome evolution in host specialist ectomycorrhizal fungi.</title>
        <authorList>
            <person name="Lofgren L.A."/>
            <person name="Nguyen N.H."/>
            <person name="Vilgalys R."/>
            <person name="Ruytinx J."/>
            <person name="Liao H.L."/>
            <person name="Branco S."/>
            <person name="Kuo A."/>
            <person name="LaButti K."/>
            <person name="Lipzen A."/>
            <person name="Andreopoulos W."/>
            <person name="Pangilinan J."/>
            <person name="Riley R."/>
            <person name="Hundley H."/>
            <person name="Na H."/>
            <person name="Barry K."/>
            <person name="Grigoriev I.V."/>
            <person name="Stajich J.E."/>
            <person name="Kennedy P.G."/>
        </authorList>
    </citation>
    <scope>NUCLEOTIDE SEQUENCE</scope>
    <source>
        <strain evidence="1">FC423</strain>
    </source>
</reference>
<proteinExistence type="predicted"/>
<comment type="caution">
    <text evidence="1">The sequence shown here is derived from an EMBL/GenBank/DDBJ whole genome shotgun (WGS) entry which is preliminary data.</text>
</comment>
<dbReference type="RefSeq" id="XP_041299683.1">
    <property type="nucleotide sequence ID" value="XM_041433229.1"/>
</dbReference>
<name>A0A9P7K174_9AGAM</name>
<dbReference type="GeneID" id="64695488"/>
<organism evidence="1 2">
    <name type="scientific">Suillus discolor</name>
    <dbReference type="NCBI Taxonomy" id="1912936"/>
    <lineage>
        <taxon>Eukaryota</taxon>
        <taxon>Fungi</taxon>
        <taxon>Dikarya</taxon>
        <taxon>Basidiomycota</taxon>
        <taxon>Agaricomycotina</taxon>
        <taxon>Agaricomycetes</taxon>
        <taxon>Agaricomycetidae</taxon>
        <taxon>Boletales</taxon>
        <taxon>Suillineae</taxon>
        <taxon>Suillaceae</taxon>
        <taxon>Suillus</taxon>
    </lineage>
</organism>
<protein>
    <submittedName>
        <fullName evidence="1">Uncharacterized protein</fullName>
    </submittedName>
</protein>
<keyword evidence="2" id="KW-1185">Reference proteome</keyword>
<evidence type="ECO:0000313" key="2">
    <source>
        <dbReference type="Proteomes" id="UP000823399"/>
    </source>
</evidence>